<dbReference type="STRING" id="591019.Shell_0611"/>
<dbReference type="InterPro" id="IPR003593">
    <property type="entry name" value="AAA+_ATPase"/>
</dbReference>
<dbReference type="RefSeq" id="WP_013142934.1">
    <property type="nucleotide sequence ID" value="NC_014205.1"/>
</dbReference>
<dbReference type="KEGG" id="shc:Shell_0611"/>
<dbReference type="CDD" id="cd03255">
    <property type="entry name" value="ABC_MJ0796_LolCDE_FtsE"/>
    <property type="match status" value="1"/>
</dbReference>
<dbReference type="PANTHER" id="PTHR24220">
    <property type="entry name" value="IMPORT ATP-BINDING PROTEIN"/>
    <property type="match status" value="1"/>
</dbReference>
<dbReference type="HOGENOM" id="CLU_000604_1_22_2"/>
<evidence type="ECO:0000256" key="2">
    <source>
        <dbReference type="ARBA" id="ARBA00022741"/>
    </source>
</evidence>
<evidence type="ECO:0000259" key="5">
    <source>
        <dbReference type="PROSITE" id="PS50893"/>
    </source>
</evidence>
<dbReference type="FunFam" id="3.40.50.300:FF:000032">
    <property type="entry name" value="Export ABC transporter ATP-binding protein"/>
    <property type="match status" value="1"/>
</dbReference>
<evidence type="ECO:0000256" key="3">
    <source>
        <dbReference type="ARBA" id="ARBA00022840"/>
    </source>
</evidence>
<sequence>MLGKLLTEWINPGRIEAEGYNVKGLDISVNDLVKIYKIGRGIEVQALRGVSFNVLAGEAVTIMGPSGSGKTTLLNIIGGVDKPTGGTVFAGKIPVHELDEDMLEKYRLGVIGYVFQTFNLIPVLSAIENVELPMIAFRVPRSIRVNRAKWLLEEVGLSGRIHHKPTELSGGEQQRVAIAVALANDPPVILADEPTAELDTENALKITKLLVDLSIKHGKTVIISTHDPRIAVRASRIFRLEDGRIIGEYKPSDLGVKHEGRGKEEDLAEIIKNKLASVEKAMEELVKKLKDGEISMEEFDRRYNKLRYQMEALKEILRSLGH</sequence>
<reference evidence="7" key="1">
    <citation type="submission" date="2010-05" db="EMBL/GenBank/DDBJ databases">
        <title>Complete sequence of Staphylothermus hellenicus DSM 12710.</title>
        <authorList>
            <consortium name="US DOE Joint Genome Institute"/>
            <person name="Lucas S."/>
            <person name="Copeland A."/>
            <person name="Lapidus A."/>
            <person name="Cheng J.-F."/>
            <person name="Bruce D."/>
            <person name="Goodwin L."/>
            <person name="Pitluck S."/>
            <person name="Davenport K."/>
            <person name="Detter J.C."/>
            <person name="Han C."/>
            <person name="Tapia R."/>
            <person name="Larimer F."/>
            <person name="Land M."/>
            <person name="Hauser L."/>
            <person name="Kyrpides N."/>
            <person name="Mikhailova N."/>
            <person name="Anderson I.J."/>
            <person name="Woyke T."/>
        </authorList>
    </citation>
    <scope>NUCLEOTIDE SEQUENCE [LARGE SCALE GENOMIC DNA]</scope>
    <source>
        <strain evidence="7">DSM 12710 / JCM 10830 / BK20S6-10-b1 / P8</strain>
    </source>
</reference>
<dbReference type="Pfam" id="PF00005">
    <property type="entry name" value="ABC_tran"/>
    <property type="match status" value="1"/>
</dbReference>
<dbReference type="GO" id="GO:0016887">
    <property type="term" value="F:ATP hydrolysis activity"/>
    <property type="evidence" value="ECO:0007669"/>
    <property type="project" value="InterPro"/>
</dbReference>
<dbReference type="eggNOG" id="arCOG00922">
    <property type="taxonomic scope" value="Archaea"/>
</dbReference>
<protein>
    <submittedName>
        <fullName evidence="6">ABC transporter related protein</fullName>
    </submittedName>
</protein>
<dbReference type="InterPro" id="IPR017911">
    <property type="entry name" value="MacB-like_ATP-bd"/>
</dbReference>
<dbReference type="SMART" id="SM00382">
    <property type="entry name" value="AAA"/>
    <property type="match status" value="1"/>
</dbReference>
<keyword evidence="4" id="KW-0175">Coiled coil</keyword>
<dbReference type="PROSITE" id="PS00211">
    <property type="entry name" value="ABC_TRANSPORTER_1"/>
    <property type="match status" value="1"/>
</dbReference>
<keyword evidence="7" id="KW-1185">Reference proteome</keyword>
<accession>D7DC39</accession>
<dbReference type="InterPro" id="IPR027417">
    <property type="entry name" value="P-loop_NTPase"/>
</dbReference>
<dbReference type="Gene3D" id="3.40.50.300">
    <property type="entry name" value="P-loop containing nucleotide triphosphate hydrolases"/>
    <property type="match status" value="1"/>
</dbReference>
<evidence type="ECO:0000313" key="7">
    <source>
        <dbReference type="Proteomes" id="UP000002573"/>
    </source>
</evidence>
<organism evidence="6 7">
    <name type="scientific">Staphylothermus hellenicus (strain DSM 12710 / JCM 10830 / BK20S6-10-b1 / P8)</name>
    <dbReference type="NCBI Taxonomy" id="591019"/>
    <lineage>
        <taxon>Archaea</taxon>
        <taxon>Thermoproteota</taxon>
        <taxon>Thermoprotei</taxon>
        <taxon>Desulfurococcales</taxon>
        <taxon>Desulfurococcaceae</taxon>
        <taxon>Staphylothermus</taxon>
    </lineage>
</organism>
<proteinExistence type="predicted"/>
<dbReference type="InterPro" id="IPR017871">
    <property type="entry name" value="ABC_transporter-like_CS"/>
</dbReference>
<dbReference type="GeneID" id="9233900"/>
<dbReference type="PROSITE" id="PS50893">
    <property type="entry name" value="ABC_TRANSPORTER_2"/>
    <property type="match status" value="1"/>
</dbReference>
<dbReference type="InterPro" id="IPR003439">
    <property type="entry name" value="ABC_transporter-like_ATP-bd"/>
</dbReference>
<dbReference type="GO" id="GO:0022857">
    <property type="term" value="F:transmembrane transporter activity"/>
    <property type="evidence" value="ECO:0007669"/>
    <property type="project" value="UniProtKB-ARBA"/>
</dbReference>
<dbReference type="PANTHER" id="PTHR24220:SF86">
    <property type="entry name" value="ABC TRANSPORTER ABCH.1"/>
    <property type="match status" value="1"/>
</dbReference>
<dbReference type="SUPFAM" id="SSF52540">
    <property type="entry name" value="P-loop containing nucleoside triphosphate hydrolases"/>
    <property type="match status" value="1"/>
</dbReference>
<reference evidence="6 7" key="2">
    <citation type="journal article" date="2011" name="Stand. Genomic Sci.">
        <title>Complete genome sequence of Staphylothermus hellenicus P8.</title>
        <authorList>
            <person name="Anderson I."/>
            <person name="Wirth R."/>
            <person name="Lucas S."/>
            <person name="Copeland A."/>
            <person name="Lapidus A."/>
            <person name="Cheng J.F."/>
            <person name="Goodwin L."/>
            <person name="Pitluck S."/>
            <person name="Davenport K."/>
            <person name="Detter J.C."/>
            <person name="Han C."/>
            <person name="Tapia R."/>
            <person name="Land M."/>
            <person name="Hauser L."/>
            <person name="Pati A."/>
            <person name="Mikhailova N."/>
            <person name="Woyke T."/>
            <person name="Klenk H.P."/>
            <person name="Kyrpides N."/>
            <person name="Ivanova N."/>
        </authorList>
    </citation>
    <scope>NUCLEOTIDE SEQUENCE [LARGE SCALE GENOMIC DNA]</scope>
    <source>
        <strain evidence="7">DSM 12710 / JCM 10830 / BK20S6-10-b1 / P8</strain>
    </source>
</reference>
<dbReference type="GO" id="GO:0005524">
    <property type="term" value="F:ATP binding"/>
    <property type="evidence" value="ECO:0007669"/>
    <property type="project" value="UniProtKB-KW"/>
</dbReference>
<feature type="coiled-coil region" evidence="4">
    <location>
        <begin position="268"/>
        <end position="316"/>
    </location>
</feature>
<dbReference type="OrthoDB" id="44250at2157"/>
<dbReference type="GO" id="GO:0005886">
    <property type="term" value="C:plasma membrane"/>
    <property type="evidence" value="ECO:0007669"/>
    <property type="project" value="TreeGrafter"/>
</dbReference>
<keyword evidence="3" id="KW-0067">ATP-binding</keyword>
<dbReference type="AlphaFoldDB" id="D7DC39"/>
<dbReference type="EMBL" id="CP002051">
    <property type="protein sequence ID" value="ADI31736.1"/>
    <property type="molecule type" value="Genomic_DNA"/>
</dbReference>
<gene>
    <name evidence="6" type="ordered locus">Shell_0611</name>
</gene>
<dbReference type="GO" id="GO:0098796">
    <property type="term" value="C:membrane protein complex"/>
    <property type="evidence" value="ECO:0007669"/>
    <property type="project" value="UniProtKB-ARBA"/>
</dbReference>
<feature type="domain" description="ABC transporter" evidence="5">
    <location>
        <begin position="27"/>
        <end position="267"/>
    </location>
</feature>
<name>D7DC39_STAHD</name>
<dbReference type="InterPro" id="IPR015854">
    <property type="entry name" value="ABC_transpr_LolD-like"/>
</dbReference>
<dbReference type="Proteomes" id="UP000002573">
    <property type="component" value="Chromosome"/>
</dbReference>
<keyword evidence="1" id="KW-0813">Transport</keyword>
<evidence type="ECO:0000256" key="4">
    <source>
        <dbReference type="SAM" id="Coils"/>
    </source>
</evidence>
<keyword evidence="2" id="KW-0547">Nucleotide-binding</keyword>
<evidence type="ECO:0000256" key="1">
    <source>
        <dbReference type="ARBA" id="ARBA00022448"/>
    </source>
</evidence>
<evidence type="ECO:0000313" key="6">
    <source>
        <dbReference type="EMBL" id="ADI31736.1"/>
    </source>
</evidence>